<name>A0ACC2YL31_9PEZI</name>
<organism evidence="1 2">
    <name type="scientific">Coniosporium tulheliwenetii</name>
    <dbReference type="NCBI Taxonomy" id="3383036"/>
    <lineage>
        <taxon>Eukaryota</taxon>
        <taxon>Fungi</taxon>
        <taxon>Dikarya</taxon>
        <taxon>Ascomycota</taxon>
        <taxon>Pezizomycotina</taxon>
        <taxon>Dothideomycetes</taxon>
        <taxon>Dothideomycetes incertae sedis</taxon>
        <taxon>Coniosporium</taxon>
    </lineage>
</organism>
<keyword evidence="2" id="KW-1185">Reference proteome</keyword>
<proteinExistence type="predicted"/>
<comment type="caution">
    <text evidence="1">The sequence shown here is derived from an EMBL/GenBank/DDBJ whole genome shotgun (WGS) entry which is preliminary data.</text>
</comment>
<reference evidence="1" key="1">
    <citation type="submission" date="2022-10" db="EMBL/GenBank/DDBJ databases">
        <title>Culturing micro-colonial fungi from biological soil crusts in the Mojave desert and describing Neophaeococcomyces mojavensis, and introducing the new genera and species Taxawa tesnikishii.</title>
        <authorList>
            <person name="Kurbessoian T."/>
            <person name="Stajich J.E."/>
        </authorList>
    </citation>
    <scope>NUCLEOTIDE SEQUENCE</scope>
    <source>
        <strain evidence="1">JES_115</strain>
    </source>
</reference>
<accession>A0ACC2YL31</accession>
<dbReference type="EMBL" id="JAPDRP010000026">
    <property type="protein sequence ID" value="KAJ9635804.1"/>
    <property type="molecule type" value="Genomic_DNA"/>
</dbReference>
<protein>
    <submittedName>
        <fullName evidence="1">Cell wall synthesis protein kre9</fullName>
    </submittedName>
</protein>
<evidence type="ECO:0000313" key="1">
    <source>
        <dbReference type="EMBL" id="KAJ9635804.1"/>
    </source>
</evidence>
<dbReference type="Proteomes" id="UP001172680">
    <property type="component" value="Unassembled WGS sequence"/>
</dbReference>
<sequence>MRLRFLALLAAFAPLGFADVEFTGPAAGDTITVGVQAASITIKWKESGDAPRSRIFSHTTSSFALAVTKKANGWIPLANLISKGTYATGNQAVTTISIGVGADTKNAYFLQMISVMKTGGRVINYSKRFTLKGVTGVFPAAVITGLKSVTTTDGPATQKDSTEARPAPAEAGDFGVPYLEQTGIMKFAPMQKLPPTKITKKDTKPLFPTTSFQIARTWLPTPKQKTTTTQSRTYKFSSMENTVAAAAHPTDDMERFLARWKD</sequence>
<evidence type="ECO:0000313" key="2">
    <source>
        <dbReference type="Proteomes" id="UP001172680"/>
    </source>
</evidence>
<gene>
    <name evidence="1" type="primary">KRE9</name>
    <name evidence="1" type="ORF">H2199_008156</name>
</gene>